<proteinExistence type="inferred from homology"/>
<keyword evidence="6" id="KW-0694">RNA-binding</keyword>
<keyword evidence="7" id="KW-0346">Stress response</keyword>
<dbReference type="Gene3D" id="3.30.920.30">
    <property type="entry name" value="Hypothetical protein"/>
    <property type="match status" value="1"/>
</dbReference>
<evidence type="ECO:0000256" key="2">
    <source>
        <dbReference type="ARBA" id="ARBA00022649"/>
    </source>
</evidence>
<organism evidence="8">
    <name type="scientific">Planktothrix agardhii</name>
    <name type="common">Oscillatoria agardhii</name>
    <dbReference type="NCBI Taxonomy" id="1160"/>
    <lineage>
        <taxon>Bacteria</taxon>
        <taxon>Bacillati</taxon>
        <taxon>Cyanobacteriota</taxon>
        <taxon>Cyanophyceae</taxon>
        <taxon>Oscillatoriophycideae</taxon>
        <taxon>Oscillatoriales</taxon>
        <taxon>Microcoleaceae</taxon>
        <taxon>Planktothrix</taxon>
    </lineage>
</organism>
<evidence type="ECO:0000256" key="5">
    <source>
        <dbReference type="ARBA" id="ARBA00022801"/>
    </source>
</evidence>
<gene>
    <name evidence="8" type="ORF">PLAM_1318</name>
</gene>
<evidence type="ECO:0000256" key="3">
    <source>
        <dbReference type="ARBA" id="ARBA00022722"/>
    </source>
</evidence>
<dbReference type="AlphaFoldDB" id="A0A1J1JDR7"/>
<dbReference type="GO" id="GO:0016787">
    <property type="term" value="F:hydrolase activity"/>
    <property type="evidence" value="ECO:0007669"/>
    <property type="project" value="UniProtKB-KW"/>
</dbReference>
<dbReference type="GO" id="GO:0004519">
    <property type="term" value="F:endonuclease activity"/>
    <property type="evidence" value="ECO:0007669"/>
    <property type="project" value="UniProtKB-KW"/>
</dbReference>
<dbReference type="GO" id="GO:0003729">
    <property type="term" value="F:mRNA binding"/>
    <property type="evidence" value="ECO:0007669"/>
    <property type="project" value="InterPro"/>
</dbReference>
<comment type="similarity">
    <text evidence="1">Belongs to the HicA mRNA interferase family.</text>
</comment>
<evidence type="ECO:0000256" key="6">
    <source>
        <dbReference type="ARBA" id="ARBA00022884"/>
    </source>
</evidence>
<keyword evidence="2" id="KW-1277">Toxin-antitoxin system</keyword>
<evidence type="ECO:0000256" key="1">
    <source>
        <dbReference type="ARBA" id="ARBA00006620"/>
    </source>
</evidence>
<dbReference type="Pfam" id="PF07927">
    <property type="entry name" value="HicA_toxin"/>
    <property type="match status" value="1"/>
</dbReference>
<keyword evidence="4" id="KW-0255">Endonuclease</keyword>
<evidence type="ECO:0000313" key="8">
    <source>
        <dbReference type="EMBL" id="CUM59285.1"/>
    </source>
</evidence>
<dbReference type="RefSeq" id="WP_227381380.1">
    <property type="nucleotide sequence ID" value="NZ_JBIIEP010000062.1"/>
</dbReference>
<dbReference type="PANTHER" id="PTHR34873:SF3">
    <property type="entry name" value="ADDICTION MODULE TOXIN, HICA FAMILY"/>
    <property type="match status" value="1"/>
</dbReference>
<dbReference type="PANTHER" id="PTHR34873">
    <property type="entry name" value="SSR1766 PROTEIN"/>
    <property type="match status" value="1"/>
</dbReference>
<sequence length="62" mass="6983">MKVKDIIKRLEEEGWYLARTRGSHRQFKHPVKSGLVTVPGKLSDDLAPGTLNSIIKQAQINL</sequence>
<dbReference type="SUPFAM" id="SSF54786">
    <property type="entry name" value="YcfA/nrd intein domain"/>
    <property type="match status" value="1"/>
</dbReference>
<keyword evidence="5" id="KW-0378">Hydrolase</keyword>
<evidence type="ECO:0000256" key="7">
    <source>
        <dbReference type="ARBA" id="ARBA00023016"/>
    </source>
</evidence>
<dbReference type="EMBL" id="LO018304">
    <property type="protein sequence ID" value="CUM59285.1"/>
    <property type="molecule type" value="Genomic_DNA"/>
</dbReference>
<evidence type="ECO:0008006" key="9">
    <source>
        <dbReference type="Google" id="ProtNLM"/>
    </source>
</evidence>
<protein>
    <recommendedName>
        <fullName evidence="9">YcfA family protein</fullName>
    </recommendedName>
</protein>
<dbReference type="InterPro" id="IPR038570">
    <property type="entry name" value="HicA_sf"/>
</dbReference>
<evidence type="ECO:0000256" key="4">
    <source>
        <dbReference type="ARBA" id="ARBA00022759"/>
    </source>
</evidence>
<keyword evidence="3" id="KW-0540">Nuclease</keyword>
<name>A0A1J1JDR7_PLAAG</name>
<dbReference type="InterPro" id="IPR012933">
    <property type="entry name" value="HicA_mRNA_interferase"/>
</dbReference>
<accession>A0A1J1JDR7</accession>
<dbReference type="GeneID" id="77288363"/>
<reference evidence="8" key="1">
    <citation type="submission" date="2015-09" db="EMBL/GenBank/DDBJ databases">
        <authorList>
            <person name="Jackson K.R."/>
            <person name="Lunt B.L."/>
            <person name="Fisher J.N.B."/>
            <person name="Gardner A.V."/>
            <person name="Bailey M.E."/>
            <person name="Deus L.M."/>
            <person name="Earl A.S."/>
            <person name="Gibby P.D."/>
            <person name="Hartmann K.A."/>
            <person name="Liu J.E."/>
            <person name="Manci A.M."/>
            <person name="Nielsen D.A."/>
            <person name="Solomon M.B."/>
            <person name="Breakwell D.P."/>
            <person name="Burnett S.H."/>
            <person name="Grose J.H."/>
        </authorList>
    </citation>
    <scope>NUCLEOTIDE SEQUENCE</scope>
    <source>
        <strain evidence="8">7805</strain>
    </source>
</reference>